<dbReference type="KEGG" id="cdu:CD36_72180"/>
<dbReference type="SUPFAM" id="SSF52833">
    <property type="entry name" value="Thioredoxin-like"/>
    <property type="match status" value="1"/>
</dbReference>
<sequence>MSFKEGSKFPEGVEFSYIPIQLDDLELINPLKCDVTSQLKLDNLLTKLSTTDTPNLLIVSVPGAFTPTCTESHLPPYLENLTKLHDKKIGAIVVLATNDQFVVNAWGKVLIKAYVEKNSGKFPEVIFASDGGFSNKYGLAGDRGGIIRNKRYAAIIDSKTKDVIFLGVETEKGVQNSGIDAVLAKL</sequence>
<evidence type="ECO:0000256" key="5">
    <source>
        <dbReference type="ARBA" id="ARBA00023284"/>
    </source>
</evidence>
<dbReference type="OrthoDB" id="195498at2759"/>
<dbReference type="EMBL" id="FM992694">
    <property type="protein sequence ID" value="CAX40771.1"/>
    <property type="molecule type" value="Genomic_DNA"/>
</dbReference>
<dbReference type="GO" id="GO:0005777">
    <property type="term" value="C:peroxisome"/>
    <property type="evidence" value="ECO:0007669"/>
    <property type="project" value="TreeGrafter"/>
</dbReference>
<evidence type="ECO:0000256" key="3">
    <source>
        <dbReference type="ARBA" id="ARBA00022862"/>
    </source>
</evidence>
<evidence type="ECO:0000256" key="6">
    <source>
        <dbReference type="PIRSR" id="PIRSR637944-1"/>
    </source>
</evidence>
<keyword evidence="5" id="KW-0676">Redox-active center</keyword>
<dbReference type="GO" id="GO:0045454">
    <property type="term" value="P:cell redox homeostasis"/>
    <property type="evidence" value="ECO:0007669"/>
    <property type="project" value="TreeGrafter"/>
</dbReference>
<evidence type="ECO:0000313" key="8">
    <source>
        <dbReference type="CGD" id="CAL0000167462"/>
    </source>
</evidence>
<evidence type="ECO:0000256" key="1">
    <source>
        <dbReference type="ARBA" id="ARBA00010505"/>
    </source>
</evidence>
<dbReference type="InterPro" id="IPR037944">
    <property type="entry name" value="PRX5-like"/>
</dbReference>
<dbReference type="GeneID" id="8048985"/>
<protein>
    <submittedName>
        <fullName evidence="9">Peroxiredoxin type-2, putative</fullName>
        <ecNumber evidence="9">1.11.1.15</ecNumber>
    </submittedName>
</protein>
<keyword evidence="10" id="KW-1185">Reference proteome</keyword>
<keyword evidence="2 9" id="KW-0575">Peroxidase</keyword>
<dbReference type="InterPro" id="IPR036249">
    <property type="entry name" value="Thioredoxin-like_sf"/>
</dbReference>
<dbReference type="CGD" id="CAL0000167462">
    <property type="gene designation" value="Cd36_72180"/>
</dbReference>
<dbReference type="AlphaFoldDB" id="B9WKC1"/>
<feature type="active site" description="Cysteine sulfenic acid (-SOH) intermediate" evidence="6">
    <location>
        <position position="69"/>
    </location>
</feature>
<comment type="similarity">
    <text evidence="1">Belongs to the peroxiredoxin family. Prx5 subfamily.</text>
</comment>
<dbReference type="PANTHER" id="PTHR10430:SF16">
    <property type="entry name" value="PEROXIREDOXIN-5, MITOCHONDRIAL"/>
    <property type="match status" value="1"/>
</dbReference>
<dbReference type="GO" id="GO:0042744">
    <property type="term" value="P:hydrogen peroxide catabolic process"/>
    <property type="evidence" value="ECO:0007669"/>
    <property type="project" value="TreeGrafter"/>
</dbReference>
<dbReference type="GO" id="GO:0005739">
    <property type="term" value="C:mitochondrion"/>
    <property type="evidence" value="ECO:0007669"/>
    <property type="project" value="TreeGrafter"/>
</dbReference>
<reference evidence="9 10" key="1">
    <citation type="journal article" date="2009" name="Genome Res.">
        <title>Comparative genomics of the fungal pathogens Candida dubliniensis and Candida albicans.</title>
        <authorList>
            <person name="Jackson A.P."/>
            <person name="Gamble J.A."/>
            <person name="Yeomans T."/>
            <person name="Moran G.P."/>
            <person name="Saunders D."/>
            <person name="Harris D."/>
            <person name="Aslett M."/>
            <person name="Barrell J.F."/>
            <person name="Butler G."/>
            <person name="Citiulo F."/>
            <person name="Coleman D.C."/>
            <person name="de Groot P.W.J."/>
            <person name="Goodwin T.J."/>
            <person name="Quail M.A."/>
            <person name="McQuillan J."/>
            <person name="Munro C.A."/>
            <person name="Pain A."/>
            <person name="Poulter R.T."/>
            <person name="Rajandream M.A."/>
            <person name="Renauld H."/>
            <person name="Spiering M.J."/>
            <person name="Tivey A."/>
            <person name="Gow N.A.R."/>
            <person name="Barrell B."/>
            <person name="Sullivan D.J."/>
            <person name="Berriman M."/>
        </authorList>
    </citation>
    <scope>NUCLEOTIDE SEQUENCE [LARGE SCALE GENOMIC DNA]</scope>
    <source>
        <strain evidence="10">CD36 / ATCC MYA-646 / CBS 7987 / NCPF 3949 / NRRL Y-17841</strain>
    </source>
</reference>
<proteinExistence type="inferred from homology"/>
<keyword evidence="3" id="KW-0049">Antioxidant</keyword>
<dbReference type="PANTHER" id="PTHR10430">
    <property type="entry name" value="PEROXIREDOXIN"/>
    <property type="match status" value="1"/>
</dbReference>
<dbReference type="HOGENOM" id="CLU_072440_1_1_1"/>
<evidence type="ECO:0000313" key="10">
    <source>
        <dbReference type="Proteomes" id="UP000002605"/>
    </source>
</evidence>
<evidence type="ECO:0000256" key="4">
    <source>
        <dbReference type="ARBA" id="ARBA00023002"/>
    </source>
</evidence>
<feature type="domain" description="Redoxin" evidence="7">
    <location>
        <begin position="6"/>
        <end position="183"/>
    </location>
</feature>
<dbReference type="VEuPathDB" id="FungiDB:CD36_72180"/>
<dbReference type="GO" id="GO:0034599">
    <property type="term" value="P:cellular response to oxidative stress"/>
    <property type="evidence" value="ECO:0007669"/>
    <property type="project" value="InterPro"/>
</dbReference>
<organism evidence="9 10">
    <name type="scientific">Candida dubliniensis (strain CD36 / ATCC MYA-646 / CBS 7987 / NCPF 3949 / NRRL Y-17841)</name>
    <name type="common">Yeast</name>
    <dbReference type="NCBI Taxonomy" id="573826"/>
    <lineage>
        <taxon>Eukaryota</taxon>
        <taxon>Fungi</taxon>
        <taxon>Dikarya</taxon>
        <taxon>Ascomycota</taxon>
        <taxon>Saccharomycotina</taxon>
        <taxon>Pichiomycetes</taxon>
        <taxon>Debaryomycetaceae</taxon>
        <taxon>Candida/Lodderomyces clade</taxon>
        <taxon>Candida</taxon>
    </lineage>
</organism>
<dbReference type="RefSeq" id="XP_002421436.1">
    <property type="nucleotide sequence ID" value="XM_002421391.1"/>
</dbReference>
<evidence type="ECO:0000256" key="2">
    <source>
        <dbReference type="ARBA" id="ARBA00022559"/>
    </source>
</evidence>
<dbReference type="Proteomes" id="UP000002605">
    <property type="component" value="Chromosome 7"/>
</dbReference>
<evidence type="ECO:0000259" key="7">
    <source>
        <dbReference type="Pfam" id="PF08534"/>
    </source>
</evidence>
<evidence type="ECO:0000313" key="9">
    <source>
        <dbReference type="EMBL" id="CAX40771.1"/>
    </source>
</evidence>
<name>B9WKC1_CANDC</name>
<keyword evidence="4 9" id="KW-0560">Oxidoreductase</keyword>
<dbReference type="Pfam" id="PF08534">
    <property type="entry name" value="Redoxin"/>
    <property type="match status" value="1"/>
</dbReference>
<dbReference type="GO" id="GO:0008379">
    <property type="term" value="F:thioredoxin peroxidase activity"/>
    <property type="evidence" value="ECO:0007669"/>
    <property type="project" value="InterPro"/>
</dbReference>
<dbReference type="InterPro" id="IPR013740">
    <property type="entry name" value="Redoxin"/>
</dbReference>
<accession>B9WKC1</accession>
<dbReference type="EC" id="1.11.1.15" evidence="9"/>
<dbReference type="eggNOG" id="KOG0541">
    <property type="taxonomic scope" value="Eukaryota"/>
</dbReference>
<gene>
    <name evidence="8" type="ordered locus">Cd36_72180</name>
    <name evidence="9" type="ORF">CD36_72180</name>
</gene>
<dbReference type="Gene3D" id="3.40.30.10">
    <property type="entry name" value="Glutaredoxin"/>
    <property type="match status" value="1"/>
</dbReference>